<gene>
    <name evidence="3" type="ORF">GCM10011487_21860</name>
</gene>
<evidence type="ECO:0000259" key="2">
    <source>
        <dbReference type="Pfam" id="PF07110"/>
    </source>
</evidence>
<dbReference type="RefSeq" id="WP_161811904.1">
    <property type="nucleotide sequence ID" value="NZ_BLJN01000002.1"/>
</dbReference>
<evidence type="ECO:0000256" key="1">
    <source>
        <dbReference type="SAM" id="SignalP"/>
    </source>
</evidence>
<reference evidence="4" key="1">
    <citation type="submission" date="2020-01" db="EMBL/GenBank/DDBJ databases">
        <title>'Steroidobacter agaridevorans' sp. nov., agar-degrading bacteria isolated from rhizosphere soils.</title>
        <authorList>
            <person name="Ikenaga M."/>
            <person name="Kataoka M."/>
            <person name="Murouchi A."/>
            <person name="Katsuragi S."/>
            <person name="Sakai M."/>
        </authorList>
    </citation>
    <scope>NUCLEOTIDE SEQUENCE [LARGE SCALE GENOMIC DNA]</scope>
    <source>
        <strain evidence="4">YU21-B</strain>
    </source>
</reference>
<dbReference type="InterPro" id="IPR011008">
    <property type="entry name" value="Dimeric_a/b-barrel"/>
</dbReference>
<dbReference type="EMBL" id="BLJN01000002">
    <property type="protein sequence ID" value="GFE80186.1"/>
    <property type="molecule type" value="Genomic_DNA"/>
</dbReference>
<keyword evidence="4" id="KW-1185">Reference proteome</keyword>
<feature type="signal peptide" evidence="1">
    <location>
        <begin position="1"/>
        <end position="25"/>
    </location>
</feature>
<sequence length="130" mass="14093">MDRRTSLSLLTVGLATAGLSGAATADDTGGIKLMVLYGPPPNPEEFEKYYLGVHMPLVAAIKGARRMEAAKCLPQADGSPPAFYRVFEMWFDSPEHMAAVFDTPEGKKVRADVPNFTSGTTVTRLVCKRD</sequence>
<dbReference type="InterPro" id="IPR009799">
    <property type="entry name" value="EthD_dom"/>
</dbReference>
<dbReference type="PANTHER" id="PTHR40260:SF2">
    <property type="entry name" value="BLR8190 PROTEIN"/>
    <property type="match status" value="1"/>
</dbReference>
<name>A0A829YBZ9_9GAMM</name>
<protein>
    <recommendedName>
        <fullName evidence="2">EthD domain-containing protein</fullName>
    </recommendedName>
</protein>
<organism evidence="3 4">
    <name type="scientific">Steroidobacter agaridevorans</name>
    <dbReference type="NCBI Taxonomy" id="2695856"/>
    <lineage>
        <taxon>Bacteria</taxon>
        <taxon>Pseudomonadati</taxon>
        <taxon>Pseudomonadota</taxon>
        <taxon>Gammaproteobacteria</taxon>
        <taxon>Steroidobacterales</taxon>
        <taxon>Steroidobacteraceae</taxon>
        <taxon>Steroidobacter</taxon>
    </lineage>
</organism>
<evidence type="ECO:0000313" key="3">
    <source>
        <dbReference type="EMBL" id="GFE80186.1"/>
    </source>
</evidence>
<dbReference type="GO" id="GO:0016491">
    <property type="term" value="F:oxidoreductase activity"/>
    <property type="evidence" value="ECO:0007669"/>
    <property type="project" value="InterPro"/>
</dbReference>
<evidence type="ECO:0000313" key="4">
    <source>
        <dbReference type="Proteomes" id="UP000445000"/>
    </source>
</evidence>
<feature type="domain" description="EthD" evidence="2">
    <location>
        <begin position="42"/>
        <end position="118"/>
    </location>
</feature>
<dbReference type="Proteomes" id="UP000445000">
    <property type="component" value="Unassembled WGS sequence"/>
</dbReference>
<accession>A0A829YBZ9</accession>
<dbReference type="SUPFAM" id="SSF54909">
    <property type="entry name" value="Dimeric alpha+beta barrel"/>
    <property type="match status" value="1"/>
</dbReference>
<dbReference type="PANTHER" id="PTHR40260">
    <property type="entry name" value="BLR8190 PROTEIN"/>
    <property type="match status" value="1"/>
</dbReference>
<comment type="caution">
    <text evidence="3">The sequence shown here is derived from an EMBL/GenBank/DDBJ whole genome shotgun (WGS) entry which is preliminary data.</text>
</comment>
<dbReference type="Gene3D" id="3.30.70.100">
    <property type="match status" value="1"/>
</dbReference>
<dbReference type="AlphaFoldDB" id="A0A829YBZ9"/>
<dbReference type="Pfam" id="PF07110">
    <property type="entry name" value="EthD"/>
    <property type="match status" value="1"/>
</dbReference>
<keyword evidence="1" id="KW-0732">Signal</keyword>
<feature type="chain" id="PRO_5032985536" description="EthD domain-containing protein" evidence="1">
    <location>
        <begin position="26"/>
        <end position="130"/>
    </location>
</feature>
<dbReference type="NCBIfam" id="TIGR02118">
    <property type="entry name" value="EthD family reductase"/>
    <property type="match status" value="1"/>
</dbReference>
<proteinExistence type="predicted"/>